<evidence type="ECO:0000256" key="2">
    <source>
        <dbReference type="ARBA" id="ARBA00022692"/>
    </source>
</evidence>
<evidence type="ECO:0000259" key="8">
    <source>
        <dbReference type="Pfam" id="PF20684"/>
    </source>
</evidence>
<feature type="compositionally biased region" description="Polar residues" evidence="6">
    <location>
        <begin position="308"/>
        <end position="318"/>
    </location>
</feature>
<gene>
    <name evidence="9" type="ORF">QBC46DRAFT_379528</name>
</gene>
<dbReference type="InterPro" id="IPR049326">
    <property type="entry name" value="Rhodopsin_dom_fungi"/>
</dbReference>
<evidence type="ECO:0000256" key="3">
    <source>
        <dbReference type="ARBA" id="ARBA00022989"/>
    </source>
</evidence>
<dbReference type="PANTHER" id="PTHR33048:SF123">
    <property type="entry name" value="INTEGRAL MEMBRANE PROTEIN"/>
    <property type="match status" value="1"/>
</dbReference>
<dbReference type="AlphaFoldDB" id="A0AAN6NBB8"/>
<comment type="similarity">
    <text evidence="5">Belongs to the SAT4 family.</text>
</comment>
<dbReference type="Pfam" id="PF20684">
    <property type="entry name" value="Fung_rhodopsin"/>
    <property type="match status" value="1"/>
</dbReference>
<protein>
    <recommendedName>
        <fullName evidence="8">Rhodopsin domain-containing protein</fullName>
    </recommendedName>
</protein>
<evidence type="ECO:0000313" key="9">
    <source>
        <dbReference type="EMBL" id="KAK3942609.1"/>
    </source>
</evidence>
<proteinExistence type="inferred from homology"/>
<comment type="subcellular location">
    <subcellularLocation>
        <location evidence="1">Membrane</location>
        <topology evidence="1">Multi-pass membrane protein</topology>
    </subcellularLocation>
</comment>
<reference evidence="10" key="1">
    <citation type="journal article" date="2023" name="Mol. Phylogenet. Evol.">
        <title>Genome-scale phylogeny and comparative genomics of the fungal order Sordariales.</title>
        <authorList>
            <person name="Hensen N."/>
            <person name="Bonometti L."/>
            <person name="Westerberg I."/>
            <person name="Brannstrom I.O."/>
            <person name="Guillou S."/>
            <person name="Cros-Aarteil S."/>
            <person name="Calhoun S."/>
            <person name="Haridas S."/>
            <person name="Kuo A."/>
            <person name="Mondo S."/>
            <person name="Pangilinan J."/>
            <person name="Riley R."/>
            <person name="LaButti K."/>
            <person name="Andreopoulos B."/>
            <person name="Lipzen A."/>
            <person name="Chen C."/>
            <person name="Yan M."/>
            <person name="Daum C."/>
            <person name="Ng V."/>
            <person name="Clum A."/>
            <person name="Steindorff A."/>
            <person name="Ohm R.A."/>
            <person name="Martin F."/>
            <person name="Silar P."/>
            <person name="Natvig D.O."/>
            <person name="Lalanne C."/>
            <person name="Gautier V."/>
            <person name="Ament-Velasquez S.L."/>
            <person name="Kruys A."/>
            <person name="Hutchinson M.I."/>
            <person name="Powell A.J."/>
            <person name="Barry K."/>
            <person name="Miller A.N."/>
            <person name="Grigoriev I.V."/>
            <person name="Debuchy R."/>
            <person name="Gladieux P."/>
            <person name="Hiltunen Thoren M."/>
            <person name="Johannesson H."/>
        </authorList>
    </citation>
    <scope>NUCLEOTIDE SEQUENCE [LARGE SCALE GENOMIC DNA]</scope>
    <source>
        <strain evidence="10">CBS 340.73</strain>
    </source>
</reference>
<evidence type="ECO:0000256" key="5">
    <source>
        <dbReference type="ARBA" id="ARBA00038359"/>
    </source>
</evidence>
<feature type="domain" description="Rhodopsin" evidence="8">
    <location>
        <begin position="46"/>
        <end position="281"/>
    </location>
</feature>
<accession>A0AAN6NBB8</accession>
<evidence type="ECO:0000256" key="6">
    <source>
        <dbReference type="SAM" id="MobiDB-lite"/>
    </source>
</evidence>
<dbReference type="PANTHER" id="PTHR33048">
    <property type="entry name" value="PTH11-LIKE INTEGRAL MEMBRANE PROTEIN (AFU_ORTHOLOGUE AFUA_5G11245)"/>
    <property type="match status" value="1"/>
</dbReference>
<keyword evidence="2 7" id="KW-0812">Transmembrane</keyword>
<feature type="transmembrane region" description="Helical" evidence="7">
    <location>
        <begin position="218"/>
        <end position="238"/>
    </location>
</feature>
<feature type="transmembrane region" description="Helical" evidence="7">
    <location>
        <begin position="183"/>
        <end position="206"/>
    </location>
</feature>
<feature type="transmembrane region" description="Helical" evidence="7">
    <location>
        <begin position="62"/>
        <end position="91"/>
    </location>
</feature>
<feature type="transmembrane region" description="Helical" evidence="7">
    <location>
        <begin position="143"/>
        <end position="163"/>
    </location>
</feature>
<keyword evidence="3 7" id="KW-1133">Transmembrane helix</keyword>
<evidence type="ECO:0000313" key="10">
    <source>
        <dbReference type="Proteomes" id="UP001303473"/>
    </source>
</evidence>
<keyword evidence="4 7" id="KW-0472">Membrane</keyword>
<dbReference type="GO" id="GO:0016020">
    <property type="term" value="C:membrane"/>
    <property type="evidence" value="ECO:0007669"/>
    <property type="project" value="UniProtKB-SubCell"/>
</dbReference>
<feature type="transmembrane region" description="Helical" evidence="7">
    <location>
        <begin position="111"/>
        <end position="131"/>
    </location>
</feature>
<feature type="region of interest" description="Disordered" evidence="6">
    <location>
        <begin position="294"/>
        <end position="355"/>
    </location>
</feature>
<evidence type="ECO:0000256" key="4">
    <source>
        <dbReference type="ARBA" id="ARBA00023136"/>
    </source>
</evidence>
<dbReference type="EMBL" id="MU853772">
    <property type="protein sequence ID" value="KAK3942609.1"/>
    <property type="molecule type" value="Genomic_DNA"/>
</dbReference>
<evidence type="ECO:0000256" key="7">
    <source>
        <dbReference type="SAM" id="Phobius"/>
    </source>
</evidence>
<evidence type="ECO:0000256" key="1">
    <source>
        <dbReference type="ARBA" id="ARBA00004141"/>
    </source>
</evidence>
<feature type="transmembrane region" description="Helical" evidence="7">
    <location>
        <begin position="258"/>
        <end position="277"/>
    </location>
</feature>
<name>A0AAN6NBB8_9PEZI</name>
<organism evidence="9 10">
    <name type="scientific">Diplogelasinospora grovesii</name>
    <dbReference type="NCBI Taxonomy" id="303347"/>
    <lineage>
        <taxon>Eukaryota</taxon>
        <taxon>Fungi</taxon>
        <taxon>Dikarya</taxon>
        <taxon>Ascomycota</taxon>
        <taxon>Pezizomycotina</taxon>
        <taxon>Sordariomycetes</taxon>
        <taxon>Sordariomycetidae</taxon>
        <taxon>Sordariales</taxon>
        <taxon>Diplogelasinosporaceae</taxon>
        <taxon>Diplogelasinospora</taxon>
    </lineage>
</organism>
<feature type="transmembrane region" description="Helical" evidence="7">
    <location>
        <begin position="27"/>
        <end position="50"/>
    </location>
</feature>
<dbReference type="Proteomes" id="UP001303473">
    <property type="component" value="Unassembled WGS sequence"/>
</dbReference>
<dbReference type="InterPro" id="IPR052337">
    <property type="entry name" value="SAT4-like"/>
</dbReference>
<keyword evidence="10" id="KW-1185">Reference proteome</keyword>
<comment type="caution">
    <text evidence="9">The sequence shown here is derived from an EMBL/GenBank/DDBJ whole genome shotgun (WGS) entry which is preliminary data.</text>
</comment>
<sequence length="355" mass="39775">MAIGGDMLLWQAWPRDTVTGGPESRAVMIYAVMATFVPLAFTAVCLRLYSRWRFTSIGKDDILIVVAFILYSGLTVATVYGIEFGLGLHVWDVPKETAVLMQKCGFTSQVMYPPMLGVIKVSILLFFIRILPVVHDWKVPLRWFAVFIALEESAFMTALFLQCRPIYYYWDKSTEGTCFNQTAFYYVDGGINMATDLCILLLPWLIFRDLKFSRKTRYSVIALCSAGVFTLISSTLRLPYLLQLNKSSDPTWQVPDVVIWSIAEVGSAISFSSVPAIKPLAMFLYRGLREATSGENTQRKSSGVVASRQRSIGITSNTSHDENPSRLSYIQLDDIDPQPASRLKGIGEQTRSPPP</sequence>